<protein>
    <submittedName>
        <fullName evidence="2">Uncharacterized protein</fullName>
    </submittedName>
</protein>
<organism evidence="2">
    <name type="scientific">Anguilla anguilla</name>
    <name type="common">European freshwater eel</name>
    <name type="synonym">Muraena anguilla</name>
    <dbReference type="NCBI Taxonomy" id="7936"/>
    <lineage>
        <taxon>Eukaryota</taxon>
        <taxon>Metazoa</taxon>
        <taxon>Chordata</taxon>
        <taxon>Craniata</taxon>
        <taxon>Vertebrata</taxon>
        <taxon>Euteleostomi</taxon>
        <taxon>Actinopterygii</taxon>
        <taxon>Neopterygii</taxon>
        <taxon>Teleostei</taxon>
        <taxon>Anguilliformes</taxon>
        <taxon>Anguillidae</taxon>
        <taxon>Anguilla</taxon>
    </lineage>
</organism>
<accession>A0A0E9VCL1</accession>
<name>A0A0E9VCL1_ANGAN</name>
<dbReference type="EMBL" id="GBXM01032733">
    <property type="protein sequence ID" value="JAH75844.1"/>
    <property type="molecule type" value="Transcribed_RNA"/>
</dbReference>
<dbReference type="AlphaFoldDB" id="A0A0E9VCL1"/>
<proteinExistence type="predicted"/>
<sequence>MPLSPTQWCSGHWTDPRRSESPGFSGTRCPAAQKTLTSILKSLTT</sequence>
<feature type="region of interest" description="Disordered" evidence="1">
    <location>
        <begin position="1"/>
        <end position="30"/>
    </location>
</feature>
<evidence type="ECO:0000256" key="1">
    <source>
        <dbReference type="SAM" id="MobiDB-lite"/>
    </source>
</evidence>
<evidence type="ECO:0000313" key="2">
    <source>
        <dbReference type="EMBL" id="JAH75844.1"/>
    </source>
</evidence>
<reference evidence="2" key="1">
    <citation type="submission" date="2014-11" db="EMBL/GenBank/DDBJ databases">
        <authorList>
            <person name="Amaro Gonzalez C."/>
        </authorList>
    </citation>
    <scope>NUCLEOTIDE SEQUENCE</scope>
</reference>
<reference evidence="2" key="2">
    <citation type="journal article" date="2015" name="Fish Shellfish Immunol.">
        <title>Early steps in the European eel (Anguilla anguilla)-Vibrio vulnificus interaction in the gills: Role of the RtxA13 toxin.</title>
        <authorList>
            <person name="Callol A."/>
            <person name="Pajuelo D."/>
            <person name="Ebbesson L."/>
            <person name="Teles M."/>
            <person name="MacKenzie S."/>
            <person name="Amaro C."/>
        </authorList>
    </citation>
    <scope>NUCLEOTIDE SEQUENCE</scope>
</reference>